<protein>
    <submittedName>
        <fullName evidence="5">DnaB-like helicase C-terminal domain-containing protein</fullName>
    </submittedName>
</protein>
<dbReference type="Gene3D" id="3.90.580.10">
    <property type="entry name" value="Zinc finger, CHC2-type domain"/>
    <property type="match status" value="1"/>
</dbReference>
<dbReference type="SUPFAM" id="SSF52540">
    <property type="entry name" value="P-loop containing nucleoside triphosphate hydrolases"/>
    <property type="match status" value="1"/>
</dbReference>
<evidence type="ECO:0000256" key="3">
    <source>
        <dbReference type="ARBA" id="ARBA00022833"/>
    </source>
</evidence>
<dbReference type="InterPro" id="IPR036977">
    <property type="entry name" value="DNA_primase_Znf_CHC2"/>
</dbReference>
<evidence type="ECO:0000256" key="1">
    <source>
        <dbReference type="ARBA" id="ARBA00022723"/>
    </source>
</evidence>
<evidence type="ECO:0000313" key="5">
    <source>
        <dbReference type="EMBL" id="MEK8132926.1"/>
    </source>
</evidence>
<proteinExistence type="predicted"/>
<feature type="domain" description="SF4 helicase" evidence="4">
    <location>
        <begin position="419"/>
        <end position="694"/>
    </location>
</feature>
<reference evidence="5 6" key="1">
    <citation type="submission" date="2024-04" db="EMBL/GenBank/DDBJ databases">
        <title>draft genome sequnece of Paenibacillus filicis.</title>
        <authorList>
            <person name="Kim D.-U."/>
        </authorList>
    </citation>
    <scope>NUCLEOTIDE SEQUENCE [LARGE SCALE GENOMIC DNA]</scope>
    <source>
        <strain evidence="5 6">KACC14197</strain>
    </source>
</reference>
<dbReference type="Proteomes" id="UP001469365">
    <property type="component" value="Unassembled WGS sequence"/>
</dbReference>
<dbReference type="PROSITE" id="PS51199">
    <property type="entry name" value="SF4_HELICASE"/>
    <property type="match status" value="1"/>
</dbReference>
<dbReference type="Pfam" id="PF03796">
    <property type="entry name" value="DnaB_C"/>
    <property type="match status" value="1"/>
</dbReference>
<evidence type="ECO:0000313" key="6">
    <source>
        <dbReference type="Proteomes" id="UP001469365"/>
    </source>
</evidence>
<dbReference type="PANTHER" id="PTHR30313:SF2">
    <property type="entry name" value="DNA PRIMASE"/>
    <property type="match status" value="1"/>
</dbReference>
<dbReference type="RefSeq" id="WP_341420052.1">
    <property type="nucleotide sequence ID" value="NZ_JBBPCC010000038.1"/>
</dbReference>
<gene>
    <name evidence="5" type="ORF">WMW72_34095</name>
</gene>
<dbReference type="Gene3D" id="3.40.1360.10">
    <property type="match status" value="1"/>
</dbReference>
<dbReference type="Gene3D" id="3.40.50.300">
    <property type="entry name" value="P-loop containing nucleotide triphosphate hydrolases"/>
    <property type="match status" value="1"/>
</dbReference>
<dbReference type="InterPro" id="IPR027417">
    <property type="entry name" value="P-loop_NTPase"/>
</dbReference>
<dbReference type="Pfam" id="PF01807">
    <property type="entry name" value="Zn_ribbon_DnaG"/>
    <property type="match status" value="1"/>
</dbReference>
<keyword evidence="6" id="KW-1185">Reference proteome</keyword>
<evidence type="ECO:0000256" key="2">
    <source>
        <dbReference type="ARBA" id="ARBA00022771"/>
    </source>
</evidence>
<dbReference type="CDD" id="cd03364">
    <property type="entry name" value="TOPRIM_DnaG_primases"/>
    <property type="match status" value="1"/>
</dbReference>
<dbReference type="Pfam" id="PF13155">
    <property type="entry name" value="Toprim_2"/>
    <property type="match status" value="1"/>
</dbReference>
<dbReference type="SUPFAM" id="SSF56731">
    <property type="entry name" value="DNA primase core"/>
    <property type="match status" value="1"/>
</dbReference>
<dbReference type="SUPFAM" id="SSF57783">
    <property type="entry name" value="Zinc beta-ribbon"/>
    <property type="match status" value="1"/>
</dbReference>
<dbReference type="SMART" id="SM00400">
    <property type="entry name" value="ZnF_CHCC"/>
    <property type="match status" value="1"/>
</dbReference>
<keyword evidence="2" id="KW-0863">Zinc-finger</keyword>
<dbReference type="InterPro" id="IPR050219">
    <property type="entry name" value="DnaG_primase"/>
</dbReference>
<accession>A0ABU9DVM0</accession>
<name>A0ABU9DVM0_9BACL</name>
<keyword evidence="1" id="KW-0479">Metal-binding</keyword>
<sequence length="726" mass="82465">MNDFELVKDKVDIAEVAGRYTHLRKAGKEFVGLCPIHSEKSPSFRVNKQKQSFYCHGCGVGGDAIELIRIKENVDAYTALEMLAADKGIQLSRQDNEAYYRRKEAQQKQAALVEKANRHAAQKEAVDYLLERGITQESVTRFKIGYGEKNHSIIIPLVDHRNMAIGYAERFIKDPPAGFKGKYRLPSENPDSPIYNELFKKSQFLFNESNARLAVKKDQYLLIFEGQFDTIAADQIGFHASVACMGSSLTLEQGRRILKLAEDDTVIVLVPDKNAVGQASVKQNTDMLRGLNQKLVIKALMLPDRRHESGKEWDMNDFVREGLDRETALGYIQSVEVALLDLMIAQTPDRQLQEEYAREIAVAVENPFTKQIIANHLAEKWSANVEVVDRLLQVKREISIFENTKDIDAMYESFMNKVFSAASNNLTLGYPPLDRVINAGMGIPTGWVLDFLARSSVGKTAFALNVIENAALNLNVGCTFFSFEQQDSDLYPKIAAINHKISQRQVLNEYSNFRHEEYHQKVQTGMKGKLLVYEANRLTLEQMEDVIMTADERYFEAVEQKIVLVDYLGYIKATGGKAKYEGMSEMTAELKQLAKRTKKLFIVLVQTSRKGGDGSEPVSFDDARDSGTIEENADILLGAYRPELKGDLASRELIPILDDYMIQLLKNRNGPQQVTFRMKFDKPEQIIREWREGEKKELERAMHSKMQTFGSEEERIIYLREGRTAI</sequence>
<dbReference type="InterPro" id="IPR007694">
    <property type="entry name" value="DNA_helicase_DnaB-like_C"/>
</dbReference>
<dbReference type="EMBL" id="JBBPCC010000038">
    <property type="protein sequence ID" value="MEK8132926.1"/>
    <property type="molecule type" value="Genomic_DNA"/>
</dbReference>
<dbReference type="PANTHER" id="PTHR30313">
    <property type="entry name" value="DNA PRIMASE"/>
    <property type="match status" value="1"/>
</dbReference>
<keyword evidence="3" id="KW-0862">Zinc</keyword>
<dbReference type="InterPro" id="IPR002694">
    <property type="entry name" value="Znf_CHC2"/>
</dbReference>
<evidence type="ECO:0000259" key="4">
    <source>
        <dbReference type="PROSITE" id="PS51199"/>
    </source>
</evidence>
<dbReference type="InterPro" id="IPR034151">
    <property type="entry name" value="TOPRIM_DnaG_bac"/>
</dbReference>
<comment type="caution">
    <text evidence="5">The sequence shown here is derived from an EMBL/GenBank/DDBJ whole genome shotgun (WGS) entry which is preliminary data.</text>
</comment>
<organism evidence="5 6">
    <name type="scientific">Paenibacillus filicis</name>
    <dbReference type="NCBI Taxonomy" id="669464"/>
    <lineage>
        <taxon>Bacteria</taxon>
        <taxon>Bacillati</taxon>
        <taxon>Bacillota</taxon>
        <taxon>Bacilli</taxon>
        <taxon>Bacillales</taxon>
        <taxon>Paenibacillaceae</taxon>
        <taxon>Paenibacillus</taxon>
    </lineage>
</organism>